<dbReference type="FunFam" id="3.90.215.10:FF:000001">
    <property type="entry name" value="Tenascin isoform 1"/>
    <property type="match status" value="1"/>
</dbReference>
<dbReference type="GeneTree" id="ENSGT00940000163282"/>
<organism evidence="5 6">
    <name type="scientific">Ciona intestinalis</name>
    <name type="common">Transparent sea squirt</name>
    <name type="synonym">Ascidia intestinalis</name>
    <dbReference type="NCBI Taxonomy" id="7719"/>
    <lineage>
        <taxon>Eukaryota</taxon>
        <taxon>Metazoa</taxon>
        <taxon>Chordata</taxon>
        <taxon>Tunicata</taxon>
        <taxon>Ascidiacea</taxon>
        <taxon>Phlebobranchia</taxon>
        <taxon>Cionidae</taxon>
        <taxon>Ciona</taxon>
    </lineage>
</organism>
<dbReference type="Pfam" id="PF00147">
    <property type="entry name" value="Fibrinogen_C"/>
    <property type="match status" value="1"/>
</dbReference>
<dbReference type="InterPro" id="IPR050373">
    <property type="entry name" value="Fibrinogen_C-term_domain"/>
</dbReference>
<dbReference type="InParanoid" id="F6UJX7"/>
<dbReference type="Proteomes" id="UP000008144">
    <property type="component" value="Unassembled WGS sequence"/>
</dbReference>
<feature type="compositionally biased region" description="Low complexity" evidence="2">
    <location>
        <begin position="45"/>
        <end position="61"/>
    </location>
</feature>
<dbReference type="OrthoDB" id="9990035at2759"/>
<accession>A0A1W5BHD1</accession>
<dbReference type="GO" id="GO:0005615">
    <property type="term" value="C:extracellular space"/>
    <property type="evidence" value="ECO:0000318"/>
    <property type="project" value="GO_Central"/>
</dbReference>
<evidence type="ECO:0000256" key="3">
    <source>
        <dbReference type="SAM" id="SignalP"/>
    </source>
</evidence>
<keyword evidence="1" id="KW-1015">Disulfide bond</keyword>
<accession>F6UK22</accession>
<evidence type="ECO:0000256" key="2">
    <source>
        <dbReference type="SAM" id="MobiDB-lite"/>
    </source>
</evidence>
<keyword evidence="3" id="KW-0732">Signal</keyword>
<feature type="chain" id="PRO_5014090125" evidence="3">
    <location>
        <begin position="20"/>
        <end position="307"/>
    </location>
</feature>
<keyword evidence="6" id="KW-1185">Reference proteome</keyword>
<reference evidence="5" key="3">
    <citation type="submission" date="2025-09" db="UniProtKB">
        <authorList>
            <consortium name="Ensembl"/>
        </authorList>
    </citation>
    <scope>IDENTIFICATION</scope>
</reference>
<dbReference type="Gene3D" id="3.90.215.10">
    <property type="entry name" value="Gamma Fibrinogen, chain A, domain 1"/>
    <property type="match status" value="1"/>
</dbReference>
<name>F6UJX7_CIOIN</name>
<dbReference type="Ensembl" id="ENSCINT00000003408.3">
    <property type="protein sequence ID" value="ENSCINP00000003408.3"/>
    <property type="gene ID" value="ENSCING00000023049.1"/>
</dbReference>
<feature type="signal peptide" evidence="3">
    <location>
        <begin position="1"/>
        <end position="19"/>
    </location>
</feature>
<dbReference type="SMART" id="SM00186">
    <property type="entry name" value="FBG"/>
    <property type="match status" value="1"/>
</dbReference>
<evidence type="ECO:0000259" key="4">
    <source>
        <dbReference type="PROSITE" id="PS51406"/>
    </source>
</evidence>
<dbReference type="PROSITE" id="PS51406">
    <property type="entry name" value="FIBRINOGEN_C_2"/>
    <property type="match status" value="1"/>
</dbReference>
<dbReference type="KEGG" id="cin:100179852"/>
<accession>F6UJX7</accession>
<dbReference type="FunCoup" id="F6UJX7">
    <property type="interactions" value="2"/>
</dbReference>
<evidence type="ECO:0000313" key="5">
    <source>
        <dbReference type="Ensembl" id="ENSCINP00000003408.3"/>
    </source>
</evidence>
<reference evidence="6" key="1">
    <citation type="journal article" date="2002" name="Science">
        <title>The draft genome of Ciona intestinalis: insights into chordate and vertebrate origins.</title>
        <authorList>
            <person name="Dehal P."/>
            <person name="Satou Y."/>
            <person name="Campbell R.K."/>
            <person name="Chapman J."/>
            <person name="Degnan B."/>
            <person name="De Tomaso A."/>
            <person name="Davidson B."/>
            <person name="Di Gregorio A."/>
            <person name="Gelpke M."/>
            <person name="Goodstein D.M."/>
            <person name="Harafuji N."/>
            <person name="Hastings K.E."/>
            <person name="Ho I."/>
            <person name="Hotta K."/>
            <person name="Huang W."/>
            <person name="Kawashima T."/>
            <person name="Lemaire P."/>
            <person name="Martinez D."/>
            <person name="Meinertzhagen I.A."/>
            <person name="Necula S."/>
            <person name="Nonaka M."/>
            <person name="Putnam N."/>
            <person name="Rash S."/>
            <person name="Saiga H."/>
            <person name="Satake M."/>
            <person name="Terry A."/>
            <person name="Yamada L."/>
            <person name="Wang H.G."/>
            <person name="Awazu S."/>
            <person name="Azumi K."/>
            <person name="Boore J."/>
            <person name="Branno M."/>
            <person name="Chin-Bow S."/>
            <person name="DeSantis R."/>
            <person name="Doyle S."/>
            <person name="Francino P."/>
            <person name="Keys D.N."/>
            <person name="Haga S."/>
            <person name="Hayashi H."/>
            <person name="Hino K."/>
            <person name="Imai K.S."/>
            <person name="Inaba K."/>
            <person name="Kano S."/>
            <person name="Kobayashi K."/>
            <person name="Kobayashi M."/>
            <person name="Lee B.I."/>
            <person name="Makabe K.W."/>
            <person name="Manohar C."/>
            <person name="Matassi G."/>
            <person name="Medina M."/>
            <person name="Mochizuki Y."/>
            <person name="Mount S."/>
            <person name="Morishita T."/>
            <person name="Miura S."/>
            <person name="Nakayama A."/>
            <person name="Nishizaka S."/>
            <person name="Nomoto H."/>
            <person name="Ohta F."/>
            <person name="Oishi K."/>
            <person name="Rigoutsos I."/>
            <person name="Sano M."/>
            <person name="Sasaki A."/>
            <person name="Sasakura Y."/>
            <person name="Shoguchi E."/>
            <person name="Shin-i T."/>
            <person name="Spagnuolo A."/>
            <person name="Stainier D."/>
            <person name="Suzuki M.M."/>
            <person name="Tassy O."/>
            <person name="Takatori N."/>
            <person name="Tokuoka M."/>
            <person name="Yagi K."/>
            <person name="Yoshizaki F."/>
            <person name="Wada S."/>
            <person name="Zhang C."/>
            <person name="Hyatt P.D."/>
            <person name="Larimer F."/>
            <person name="Detter C."/>
            <person name="Doggett N."/>
            <person name="Glavina T."/>
            <person name="Hawkins T."/>
            <person name="Richardson P."/>
            <person name="Lucas S."/>
            <person name="Kohara Y."/>
            <person name="Levine M."/>
            <person name="Satoh N."/>
            <person name="Rokhsar D.S."/>
        </authorList>
    </citation>
    <scope>NUCLEOTIDE SEQUENCE [LARGE SCALE GENOMIC DNA]</scope>
</reference>
<dbReference type="PANTHER" id="PTHR19143:SF458">
    <property type="entry name" value="FIBRINOGEN C-TERMINAL DOMAIN-CONTAINING PROTEIN-RELATED"/>
    <property type="match status" value="1"/>
</dbReference>
<dbReference type="RefSeq" id="XP_018671685.1">
    <property type="nucleotide sequence ID" value="XM_018816140.2"/>
</dbReference>
<dbReference type="HOGENOM" id="CLU_038628_6_0_1"/>
<protein>
    <submittedName>
        <fullName evidence="5">Microfibril-associated glycoprotein 4-like</fullName>
    </submittedName>
</protein>
<dbReference type="InterPro" id="IPR014716">
    <property type="entry name" value="Fibrinogen_a/b/g_C_1"/>
</dbReference>
<dbReference type="AlphaFoldDB" id="F6UJX7"/>
<feature type="domain" description="Fibrinogen C-terminal" evidence="4">
    <location>
        <begin position="90"/>
        <end position="307"/>
    </location>
</feature>
<evidence type="ECO:0000313" key="6">
    <source>
        <dbReference type="Proteomes" id="UP000008144"/>
    </source>
</evidence>
<dbReference type="GeneID" id="100179852"/>
<dbReference type="SUPFAM" id="SSF56496">
    <property type="entry name" value="Fibrinogen C-terminal domain-like"/>
    <property type="match status" value="1"/>
</dbReference>
<dbReference type="InterPro" id="IPR002181">
    <property type="entry name" value="Fibrinogen_a/b/g_C_dom"/>
</dbReference>
<dbReference type="PROSITE" id="PS00514">
    <property type="entry name" value="FIBRINOGEN_C_1"/>
    <property type="match status" value="1"/>
</dbReference>
<dbReference type="InterPro" id="IPR020837">
    <property type="entry name" value="Fibrinogen_CS"/>
</dbReference>
<evidence type="ECO:0000256" key="1">
    <source>
        <dbReference type="ARBA" id="ARBA00023157"/>
    </source>
</evidence>
<proteinExistence type="predicted"/>
<dbReference type="InterPro" id="IPR036056">
    <property type="entry name" value="Fibrinogen-like_C"/>
</dbReference>
<dbReference type="CDD" id="cd00087">
    <property type="entry name" value="FReD"/>
    <property type="match status" value="1"/>
</dbReference>
<dbReference type="NCBIfam" id="NF040941">
    <property type="entry name" value="GGGWT_bact"/>
    <property type="match status" value="1"/>
</dbReference>
<sequence>MLQLLSPVFILCFVCLVNGQVTLESCRMECGHVLGAQTTKGAFVQAGPPGKKGPTGPAGPKGQKGDEGQLCTGCGEESEVRQLREEVNNIKRLLMPRSCQDVSTRKPIWSKGGVYTIYPYPGSQVGVQVYCDLVTDGGGWVVFQRRQDGSENFFRGWNDYLSGFGNLEGEFWLGLNLIHNLTANNEYEMRVDLEDFDGNRSHAVYSNFVVSGAPLYALAVSGYSGNAGSAIASGSFSTKDRDQDSYARGNCAESYKGGWWYTACHSANLNGLYLNGHHDSYANGVNWQPWRGYHYSLKISEMKLRKK</sequence>
<dbReference type="OMA" id="YKYSMKY"/>
<dbReference type="PANTHER" id="PTHR19143">
    <property type="entry name" value="FIBRINOGEN/TENASCIN/ANGIOPOEITIN"/>
    <property type="match status" value="1"/>
</dbReference>
<feature type="region of interest" description="Disordered" evidence="2">
    <location>
        <begin position="44"/>
        <end position="68"/>
    </location>
</feature>
<reference evidence="5" key="2">
    <citation type="submission" date="2025-08" db="UniProtKB">
        <authorList>
            <consortium name="Ensembl"/>
        </authorList>
    </citation>
    <scope>IDENTIFICATION</scope>
</reference>
<gene>
    <name evidence="5" type="primary">LOC100179852</name>
</gene>
<dbReference type="STRING" id="7719.ENSCINP00000003408"/>